<keyword evidence="3" id="KW-1185">Reference proteome</keyword>
<protein>
    <submittedName>
        <fullName evidence="2">Uncharacterized protein</fullName>
    </submittedName>
</protein>
<proteinExistence type="predicted"/>
<reference evidence="2" key="1">
    <citation type="journal article" date="2022" name="bioRxiv">
        <title>Sequencing and chromosome-scale assembly of the giantPleurodeles waltlgenome.</title>
        <authorList>
            <person name="Brown T."/>
            <person name="Elewa A."/>
            <person name="Iarovenko S."/>
            <person name="Subramanian E."/>
            <person name="Araus A.J."/>
            <person name="Petzold A."/>
            <person name="Susuki M."/>
            <person name="Suzuki K.-i.T."/>
            <person name="Hayashi T."/>
            <person name="Toyoda A."/>
            <person name="Oliveira C."/>
            <person name="Osipova E."/>
            <person name="Leigh N.D."/>
            <person name="Simon A."/>
            <person name="Yun M.H."/>
        </authorList>
    </citation>
    <scope>NUCLEOTIDE SEQUENCE</scope>
    <source>
        <strain evidence="2">20211129_DDA</strain>
        <tissue evidence="2">Liver</tissue>
    </source>
</reference>
<evidence type="ECO:0000256" key="1">
    <source>
        <dbReference type="SAM" id="MobiDB-lite"/>
    </source>
</evidence>
<feature type="region of interest" description="Disordered" evidence="1">
    <location>
        <begin position="1"/>
        <end position="30"/>
    </location>
</feature>
<gene>
    <name evidence="2" type="ORF">NDU88_003849</name>
</gene>
<dbReference type="EMBL" id="JANPWB010000008">
    <property type="protein sequence ID" value="KAJ1163391.1"/>
    <property type="molecule type" value="Genomic_DNA"/>
</dbReference>
<dbReference type="Proteomes" id="UP001066276">
    <property type="component" value="Chromosome 4_2"/>
</dbReference>
<evidence type="ECO:0000313" key="3">
    <source>
        <dbReference type="Proteomes" id="UP001066276"/>
    </source>
</evidence>
<dbReference type="AlphaFoldDB" id="A0AAV7SH90"/>
<comment type="caution">
    <text evidence="2">The sequence shown here is derived from an EMBL/GenBank/DDBJ whole genome shotgun (WGS) entry which is preliminary data.</text>
</comment>
<evidence type="ECO:0000313" key="2">
    <source>
        <dbReference type="EMBL" id="KAJ1163391.1"/>
    </source>
</evidence>
<feature type="compositionally biased region" description="Basic and acidic residues" evidence="1">
    <location>
        <begin position="126"/>
        <end position="137"/>
    </location>
</feature>
<organism evidence="2 3">
    <name type="scientific">Pleurodeles waltl</name>
    <name type="common">Iberian ribbed newt</name>
    <dbReference type="NCBI Taxonomy" id="8319"/>
    <lineage>
        <taxon>Eukaryota</taxon>
        <taxon>Metazoa</taxon>
        <taxon>Chordata</taxon>
        <taxon>Craniata</taxon>
        <taxon>Vertebrata</taxon>
        <taxon>Euteleostomi</taxon>
        <taxon>Amphibia</taxon>
        <taxon>Batrachia</taxon>
        <taxon>Caudata</taxon>
        <taxon>Salamandroidea</taxon>
        <taxon>Salamandridae</taxon>
        <taxon>Pleurodelinae</taxon>
        <taxon>Pleurodeles</taxon>
    </lineage>
</organism>
<feature type="compositionally biased region" description="Basic and acidic residues" evidence="1">
    <location>
        <begin position="45"/>
        <end position="71"/>
    </location>
</feature>
<accession>A0AAV7SH90</accession>
<feature type="region of interest" description="Disordered" evidence="1">
    <location>
        <begin position="45"/>
        <end position="77"/>
    </location>
</feature>
<feature type="region of interest" description="Disordered" evidence="1">
    <location>
        <begin position="113"/>
        <end position="137"/>
    </location>
</feature>
<sequence>MQPSGGRQRSVHQKTGCNLERLRRATEGAARLPLSLESETALRCRERDVGWSRDPRALEGSPGDREEEKADAGAGEALSRCPCSGALPLKCPPPPEGVAGSEVKPEQCSWALCTPTRGLPAPRPHTIRDAPREDTLM</sequence>
<name>A0AAV7SH90_PLEWA</name>